<name>A0A917RY42_9BACL</name>
<organism evidence="2 3">
    <name type="scientific">Sporolactobacillus putidus</name>
    <dbReference type="NCBI Taxonomy" id="492735"/>
    <lineage>
        <taxon>Bacteria</taxon>
        <taxon>Bacillati</taxon>
        <taxon>Bacillota</taxon>
        <taxon>Bacilli</taxon>
        <taxon>Bacillales</taxon>
        <taxon>Sporolactobacillaceae</taxon>
        <taxon>Sporolactobacillus</taxon>
    </lineage>
</organism>
<comment type="caution">
    <text evidence="2">The sequence shown here is derived from an EMBL/GenBank/DDBJ whole genome shotgun (WGS) entry which is preliminary data.</text>
</comment>
<accession>A0A917RY42</accession>
<dbReference type="EMBL" id="BMOK01000002">
    <property type="protein sequence ID" value="GGL45572.1"/>
    <property type="molecule type" value="Genomic_DNA"/>
</dbReference>
<dbReference type="AlphaFoldDB" id="A0A917RY42"/>
<feature type="region of interest" description="Disordered" evidence="1">
    <location>
        <begin position="30"/>
        <end position="49"/>
    </location>
</feature>
<evidence type="ECO:0000313" key="3">
    <source>
        <dbReference type="Proteomes" id="UP000654670"/>
    </source>
</evidence>
<evidence type="ECO:0000256" key="1">
    <source>
        <dbReference type="SAM" id="MobiDB-lite"/>
    </source>
</evidence>
<dbReference type="Proteomes" id="UP000654670">
    <property type="component" value="Unassembled WGS sequence"/>
</dbReference>
<reference evidence="2" key="1">
    <citation type="journal article" date="2014" name="Int. J. Syst. Evol. Microbiol.">
        <title>Complete genome sequence of Corynebacterium casei LMG S-19264T (=DSM 44701T), isolated from a smear-ripened cheese.</title>
        <authorList>
            <consortium name="US DOE Joint Genome Institute (JGI-PGF)"/>
            <person name="Walter F."/>
            <person name="Albersmeier A."/>
            <person name="Kalinowski J."/>
            <person name="Ruckert C."/>
        </authorList>
    </citation>
    <scope>NUCLEOTIDE SEQUENCE</scope>
    <source>
        <strain evidence="2">JCM 15325</strain>
    </source>
</reference>
<evidence type="ECO:0000313" key="2">
    <source>
        <dbReference type="EMBL" id="GGL45572.1"/>
    </source>
</evidence>
<keyword evidence="3" id="KW-1185">Reference proteome</keyword>
<sequence>MAEDKKKEPKTIHVDKLVIKADEVIFQPEREHRPPFLGRPGFPGPENERGRFVRDFWGFPLPRTVEETEEPKEEKHETEK</sequence>
<proteinExistence type="predicted"/>
<gene>
    <name evidence="2" type="ORF">GCM10007968_07120</name>
</gene>
<protein>
    <submittedName>
        <fullName evidence="2">Uncharacterized protein</fullName>
    </submittedName>
</protein>
<dbReference type="RefSeq" id="WP_188801695.1">
    <property type="nucleotide sequence ID" value="NZ_BMOK01000002.1"/>
</dbReference>
<reference evidence="2" key="2">
    <citation type="submission" date="2020-09" db="EMBL/GenBank/DDBJ databases">
        <authorList>
            <person name="Sun Q."/>
            <person name="Ohkuma M."/>
        </authorList>
    </citation>
    <scope>NUCLEOTIDE SEQUENCE</scope>
    <source>
        <strain evidence="2">JCM 15325</strain>
    </source>
</reference>